<name>A0A1W1UG89_DESTI</name>
<dbReference type="Proteomes" id="UP000192731">
    <property type="component" value="Unassembled WGS sequence"/>
</dbReference>
<keyword evidence="2" id="KW-1185">Reference proteome</keyword>
<reference evidence="1 2" key="1">
    <citation type="submission" date="2017-04" db="EMBL/GenBank/DDBJ databases">
        <authorList>
            <person name="Afonso C.L."/>
            <person name="Miller P.J."/>
            <person name="Scott M.A."/>
            <person name="Spackman E."/>
            <person name="Goraichik I."/>
            <person name="Dimitrov K.M."/>
            <person name="Suarez D.L."/>
            <person name="Swayne D.E."/>
        </authorList>
    </citation>
    <scope>NUCLEOTIDE SEQUENCE [LARGE SCALE GENOMIC DNA]</scope>
    <source>
        <strain evidence="1 2">DSM 11270</strain>
    </source>
</reference>
<accession>A0A1W1UG89</accession>
<dbReference type="EMBL" id="FWWT01000005">
    <property type="protein sequence ID" value="SMB80042.1"/>
    <property type="molecule type" value="Genomic_DNA"/>
</dbReference>
<dbReference type="RefSeq" id="WP_159446227.1">
    <property type="nucleotide sequence ID" value="NZ_FWWT01000005.1"/>
</dbReference>
<dbReference type="OrthoDB" id="1665051at2"/>
<protein>
    <submittedName>
        <fullName evidence="1">Uncharacterized protein</fullName>
    </submittedName>
</protein>
<sequence>MYILYKLGLEVKILEALSYKSELGISFKGSLAHFNKDDVIKEIKK</sequence>
<gene>
    <name evidence="1" type="ORF">SAMN00017405_0825</name>
</gene>
<proteinExistence type="predicted"/>
<dbReference type="AlphaFoldDB" id="A0A1W1UG89"/>
<organism evidence="1 2">
    <name type="scientific">Desulfonispora thiosulfatigenes DSM 11270</name>
    <dbReference type="NCBI Taxonomy" id="656914"/>
    <lineage>
        <taxon>Bacteria</taxon>
        <taxon>Bacillati</taxon>
        <taxon>Bacillota</taxon>
        <taxon>Clostridia</taxon>
        <taxon>Eubacteriales</taxon>
        <taxon>Peptococcaceae</taxon>
        <taxon>Desulfonispora</taxon>
    </lineage>
</organism>
<evidence type="ECO:0000313" key="2">
    <source>
        <dbReference type="Proteomes" id="UP000192731"/>
    </source>
</evidence>
<evidence type="ECO:0000313" key="1">
    <source>
        <dbReference type="EMBL" id="SMB80042.1"/>
    </source>
</evidence>